<evidence type="ECO:0000313" key="3">
    <source>
        <dbReference type="Proteomes" id="UP000254575"/>
    </source>
</evidence>
<dbReference type="RefSeq" id="WP_218564569.1">
    <property type="nucleotide sequence ID" value="NZ_UHIA01000004.1"/>
</dbReference>
<feature type="transmembrane region" description="Helical" evidence="1">
    <location>
        <begin position="69"/>
        <end position="96"/>
    </location>
</feature>
<dbReference type="NCBIfam" id="NF008528">
    <property type="entry name" value="PRK11463.1-2"/>
    <property type="match status" value="1"/>
</dbReference>
<keyword evidence="1" id="KW-0472">Membrane</keyword>
<gene>
    <name evidence="2" type="ORF">NCTC10717_01268</name>
</gene>
<accession>A0A380MWI8</accession>
<keyword evidence="1" id="KW-0812">Transmembrane</keyword>
<sequence>MPLLLFFAIWLVLELMVLSAVVDVFSVLGTLALVITSVLAGIAILRGEQIRFLLKMQQVQPLHQGDGGGIYRVLAGVLLIFPGFISDILALCLFFAPLRRLLGLGLLRAFKPERVVRGFGFKVKPDVSYEYDGEVQAHRADGSVIEAEIIDSSTPRKRD</sequence>
<dbReference type="InterPro" id="IPR007313">
    <property type="entry name" value="FxsA"/>
</dbReference>
<reference evidence="2 3" key="1">
    <citation type="submission" date="2018-06" db="EMBL/GenBank/DDBJ databases">
        <authorList>
            <consortium name="Pathogen Informatics"/>
            <person name="Doyle S."/>
        </authorList>
    </citation>
    <scope>NUCLEOTIDE SEQUENCE [LARGE SCALE GENOMIC DNA]</scope>
    <source>
        <strain evidence="2 3">NCTC10717</strain>
    </source>
</reference>
<dbReference type="PANTHER" id="PTHR35335">
    <property type="entry name" value="UPF0716 PROTEIN FXSA"/>
    <property type="match status" value="1"/>
</dbReference>
<keyword evidence="1" id="KW-1133">Transmembrane helix</keyword>
<dbReference type="GO" id="GO:0016020">
    <property type="term" value="C:membrane"/>
    <property type="evidence" value="ECO:0007669"/>
    <property type="project" value="InterPro"/>
</dbReference>
<proteinExistence type="predicted"/>
<protein>
    <submittedName>
        <fullName evidence="2">Phage T7 F exclusion suppressor FxsA</fullName>
    </submittedName>
</protein>
<dbReference type="Proteomes" id="UP000254575">
    <property type="component" value="Unassembled WGS sequence"/>
</dbReference>
<dbReference type="PANTHER" id="PTHR35335:SF1">
    <property type="entry name" value="UPF0716 PROTEIN FXSA"/>
    <property type="match status" value="1"/>
</dbReference>
<feature type="transmembrane region" description="Helical" evidence="1">
    <location>
        <begin position="29"/>
        <end position="48"/>
    </location>
</feature>
<dbReference type="EMBL" id="UHIA01000004">
    <property type="protein sequence ID" value="SUO96960.1"/>
    <property type="molecule type" value="Genomic_DNA"/>
</dbReference>
<dbReference type="Pfam" id="PF04186">
    <property type="entry name" value="FxsA"/>
    <property type="match status" value="1"/>
</dbReference>
<organism evidence="2 3">
    <name type="scientific">Suttonella indologenes</name>
    <dbReference type="NCBI Taxonomy" id="13276"/>
    <lineage>
        <taxon>Bacteria</taxon>
        <taxon>Pseudomonadati</taxon>
        <taxon>Pseudomonadota</taxon>
        <taxon>Gammaproteobacteria</taxon>
        <taxon>Cardiobacteriales</taxon>
        <taxon>Cardiobacteriaceae</taxon>
        <taxon>Suttonella</taxon>
    </lineage>
</organism>
<name>A0A380MWI8_9GAMM</name>
<dbReference type="AlphaFoldDB" id="A0A380MWI8"/>
<keyword evidence="3" id="KW-1185">Reference proteome</keyword>
<evidence type="ECO:0000313" key="2">
    <source>
        <dbReference type="EMBL" id="SUO96960.1"/>
    </source>
</evidence>
<evidence type="ECO:0000256" key="1">
    <source>
        <dbReference type="SAM" id="Phobius"/>
    </source>
</evidence>